<dbReference type="OrthoDB" id="4605274at2759"/>
<keyword evidence="3" id="KW-1185">Reference proteome</keyword>
<evidence type="ECO:0000313" key="2">
    <source>
        <dbReference type="EMBL" id="KAH7128942.1"/>
    </source>
</evidence>
<accession>A0A9P9IQ53</accession>
<keyword evidence="1" id="KW-0732">Signal</keyword>
<gene>
    <name evidence="2" type="ORF">EDB81DRAFT_888716</name>
</gene>
<reference evidence="2" key="1">
    <citation type="journal article" date="2021" name="Nat. Commun.">
        <title>Genetic determinants of endophytism in the Arabidopsis root mycobiome.</title>
        <authorList>
            <person name="Mesny F."/>
            <person name="Miyauchi S."/>
            <person name="Thiergart T."/>
            <person name="Pickel B."/>
            <person name="Atanasova L."/>
            <person name="Karlsson M."/>
            <person name="Huettel B."/>
            <person name="Barry K.W."/>
            <person name="Haridas S."/>
            <person name="Chen C."/>
            <person name="Bauer D."/>
            <person name="Andreopoulos W."/>
            <person name="Pangilinan J."/>
            <person name="LaButti K."/>
            <person name="Riley R."/>
            <person name="Lipzen A."/>
            <person name="Clum A."/>
            <person name="Drula E."/>
            <person name="Henrissat B."/>
            <person name="Kohler A."/>
            <person name="Grigoriev I.V."/>
            <person name="Martin F.M."/>
            <person name="Hacquard S."/>
        </authorList>
    </citation>
    <scope>NUCLEOTIDE SEQUENCE</scope>
    <source>
        <strain evidence="2">MPI-CAGE-AT-0147</strain>
    </source>
</reference>
<feature type="chain" id="PRO_5040236431" evidence="1">
    <location>
        <begin position="25"/>
        <end position="201"/>
    </location>
</feature>
<comment type="caution">
    <text evidence="2">The sequence shown here is derived from an EMBL/GenBank/DDBJ whole genome shotgun (WGS) entry which is preliminary data.</text>
</comment>
<organism evidence="2 3">
    <name type="scientific">Dactylonectria macrodidyma</name>
    <dbReference type="NCBI Taxonomy" id="307937"/>
    <lineage>
        <taxon>Eukaryota</taxon>
        <taxon>Fungi</taxon>
        <taxon>Dikarya</taxon>
        <taxon>Ascomycota</taxon>
        <taxon>Pezizomycotina</taxon>
        <taxon>Sordariomycetes</taxon>
        <taxon>Hypocreomycetidae</taxon>
        <taxon>Hypocreales</taxon>
        <taxon>Nectriaceae</taxon>
        <taxon>Dactylonectria</taxon>
    </lineage>
</organism>
<dbReference type="AlphaFoldDB" id="A0A9P9IQ53"/>
<protein>
    <submittedName>
        <fullName evidence="2">Uncharacterized protein</fullName>
    </submittedName>
</protein>
<evidence type="ECO:0000313" key="3">
    <source>
        <dbReference type="Proteomes" id="UP000738349"/>
    </source>
</evidence>
<evidence type="ECO:0000256" key="1">
    <source>
        <dbReference type="SAM" id="SignalP"/>
    </source>
</evidence>
<dbReference type="Proteomes" id="UP000738349">
    <property type="component" value="Unassembled WGS sequence"/>
</dbReference>
<dbReference type="EMBL" id="JAGMUV010000018">
    <property type="protein sequence ID" value="KAH7128942.1"/>
    <property type="molecule type" value="Genomic_DNA"/>
</dbReference>
<name>A0A9P9IQ53_9HYPO</name>
<proteinExistence type="predicted"/>
<feature type="signal peptide" evidence="1">
    <location>
        <begin position="1"/>
        <end position="24"/>
    </location>
</feature>
<sequence length="201" mass="21266">MRVIAVYSFALVAICGATTAISSAKEISTLDFEERQLIGGLVGGIVNRLDDVTSDLLGTLHDAVEAGEIEGVLDVLRKLKPTRTLANVEEASAIVEQIVTLTPSSVIELQGQLIANGVISGTVDDLFNFASGIASNKSGHANVNPNSPTAVYPKATPCDVPYSTSESDLRSAIFIPDSFTYGRDHICSKLCAPDFDHRASN</sequence>